<keyword evidence="4 8" id="KW-0808">Transferase</keyword>
<dbReference type="SUPFAM" id="SSF53448">
    <property type="entry name" value="Nucleotide-diphospho-sugar transferases"/>
    <property type="match status" value="1"/>
</dbReference>
<dbReference type="InterPro" id="IPR029044">
    <property type="entry name" value="Nucleotide-diphossugar_trans"/>
</dbReference>
<evidence type="ECO:0000256" key="2">
    <source>
        <dbReference type="ARBA" id="ARBA00022475"/>
    </source>
</evidence>
<protein>
    <submittedName>
        <fullName evidence="8">Glycosyl transferase family 2</fullName>
    </submittedName>
</protein>
<feature type="domain" description="Glycosyltransferase 2-like" evidence="7">
    <location>
        <begin position="4"/>
        <end position="118"/>
    </location>
</feature>
<keyword evidence="2" id="KW-1003">Cell membrane</keyword>
<dbReference type="AlphaFoldDB" id="A0A1N6KQC5"/>
<organism evidence="8 9">
    <name type="scientific">Paraburkholderia phenazinium</name>
    <dbReference type="NCBI Taxonomy" id="60549"/>
    <lineage>
        <taxon>Bacteria</taxon>
        <taxon>Pseudomonadati</taxon>
        <taxon>Pseudomonadota</taxon>
        <taxon>Betaproteobacteria</taxon>
        <taxon>Burkholderiales</taxon>
        <taxon>Burkholderiaceae</taxon>
        <taxon>Paraburkholderia</taxon>
    </lineage>
</organism>
<dbReference type="Gene3D" id="3.90.550.10">
    <property type="entry name" value="Spore Coat Polysaccharide Biosynthesis Protein SpsA, Chain A"/>
    <property type="match status" value="1"/>
</dbReference>
<dbReference type="OrthoDB" id="9777873at2"/>
<feature type="region of interest" description="Disordered" evidence="6">
    <location>
        <begin position="225"/>
        <end position="247"/>
    </location>
</feature>
<evidence type="ECO:0000313" key="8">
    <source>
        <dbReference type="EMBL" id="SIO58749.1"/>
    </source>
</evidence>
<sequence length="247" mass="25965">MIGVVIPAHNEEALLAHCLAAIRAAACDPALVGEAVRTVVVLDDCTDRTAEIARHGGVETLALQARNVGVARAAGAQRLLEAGARWLAFTDADSRVSPGWLAAQLSLGADAVCGSICVDDWTAHSPDLRDYFRRTYRDADGHRHVHGANLGVSAEAYRRAGGFAPLACSEDVALVEQLLATGAQIAWSAAPRVTTSARRASRARGGFGDTLRAWAAHLALERAPDPAAAERDHEPVFAPGLDTALDP</sequence>
<feature type="compositionally biased region" description="Basic and acidic residues" evidence="6">
    <location>
        <begin position="225"/>
        <end position="235"/>
    </location>
</feature>
<dbReference type="GO" id="GO:0005886">
    <property type="term" value="C:plasma membrane"/>
    <property type="evidence" value="ECO:0007669"/>
    <property type="project" value="UniProtKB-SubCell"/>
</dbReference>
<dbReference type="Pfam" id="PF00535">
    <property type="entry name" value="Glycos_transf_2"/>
    <property type="match status" value="1"/>
</dbReference>
<dbReference type="GO" id="GO:0016757">
    <property type="term" value="F:glycosyltransferase activity"/>
    <property type="evidence" value="ECO:0007669"/>
    <property type="project" value="UniProtKB-KW"/>
</dbReference>
<dbReference type="InterPro" id="IPR001173">
    <property type="entry name" value="Glyco_trans_2-like"/>
</dbReference>
<evidence type="ECO:0000256" key="6">
    <source>
        <dbReference type="SAM" id="MobiDB-lite"/>
    </source>
</evidence>
<dbReference type="PANTHER" id="PTHR43646">
    <property type="entry name" value="GLYCOSYLTRANSFERASE"/>
    <property type="match status" value="1"/>
</dbReference>
<dbReference type="PANTHER" id="PTHR43646:SF2">
    <property type="entry name" value="GLYCOSYLTRANSFERASE 2-LIKE DOMAIN-CONTAINING PROTEIN"/>
    <property type="match status" value="1"/>
</dbReference>
<dbReference type="EMBL" id="FSRU01000002">
    <property type="protein sequence ID" value="SIO58749.1"/>
    <property type="molecule type" value="Genomic_DNA"/>
</dbReference>
<reference evidence="8 9" key="1">
    <citation type="submission" date="2016-11" db="EMBL/GenBank/DDBJ databases">
        <authorList>
            <person name="Jaros S."/>
            <person name="Januszkiewicz K."/>
            <person name="Wedrychowicz H."/>
        </authorList>
    </citation>
    <scope>NUCLEOTIDE SEQUENCE [LARGE SCALE GENOMIC DNA]</scope>
    <source>
        <strain evidence="8 9">GAS95</strain>
    </source>
</reference>
<keyword evidence="5" id="KW-0472">Membrane</keyword>
<comment type="subcellular location">
    <subcellularLocation>
        <location evidence="1">Cell membrane</location>
    </subcellularLocation>
</comment>
<evidence type="ECO:0000259" key="7">
    <source>
        <dbReference type="Pfam" id="PF00535"/>
    </source>
</evidence>
<dbReference type="Proteomes" id="UP000185151">
    <property type="component" value="Unassembled WGS sequence"/>
</dbReference>
<evidence type="ECO:0000256" key="3">
    <source>
        <dbReference type="ARBA" id="ARBA00022676"/>
    </source>
</evidence>
<gene>
    <name evidence="8" type="ORF">SAMN05444165_4264</name>
</gene>
<accession>A0A1N6KQC5</accession>
<evidence type="ECO:0000313" key="9">
    <source>
        <dbReference type="Proteomes" id="UP000185151"/>
    </source>
</evidence>
<keyword evidence="9" id="KW-1185">Reference proteome</keyword>
<proteinExistence type="predicted"/>
<dbReference type="RefSeq" id="WP_083640534.1">
    <property type="nucleotide sequence ID" value="NZ_FSRU01000002.1"/>
</dbReference>
<keyword evidence="3" id="KW-0328">Glycosyltransferase</keyword>
<evidence type="ECO:0000256" key="1">
    <source>
        <dbReference type="ARBA" id="ARBA00004236"/>
    </source>
</evidence>
<name>A0A1N6KQC5_9BURK</name>
<evidence type="ECO:0000256" key="4">
    <source>
        <dbReference type="ARBA" id="ARBA00022679"/>
    </source>
</evidence>
<evidence type="ECO:0000256" key="5">
    <source>
        <dbReference type="ARBA" id="ARBA00023136"/>
    </source>
</evidence>